<gene>
    <name evidence="3" type="ORF">FOY51_06270</name>
</gene>
<dbReference type="RefSeq" id="WP_149429312.1">
    <property type="nucleotide sequence ID" value="NZ_VLNY01000002.1"/>
</dbReference>
<dbReference type="OrthoDB" id="4546548at2"/>
<keyword evidence="4" id="KW-1185">Reference proteome</keyword>
<organism evidence="3 4">
    <name type="scientific">Antrihabitans cavernicola</name>
    <dbReference type="NCBI Taxonomy" id="2495913"/>
    <lineage>
        <taxon>Bacteria</taxon>
        <taxon>Bacillati</taxon>
        <taxon>Actinomycetota</taxon>
        <taxon>Actinomycetes</taxon>
        <taxon>Mycobacteriales</taxon>
        <taxon>Nocardiaceae</taxon>
        <taxon>Antrihabitans</taxon>
    </lineage>
</organism>
<name>A0A5A7SIU4_9NOCA</name>
<accession>A0A5A7SIU4</accession>
<evidence type="ECO:0000259" key="2">
    <source>
        <dbReference type="Pfam" id="PF01609"/>
    </source>
</evidence>
<evidence type="ECO:0000256" key="1">
    <source>
        <dbReference type="SAM" id="MobiDB-lite"/>
    </source>
</evidence>
<dbReference type="EMBL" id="VLNY01000002">
    <property type="protein sequence ID" value="KAA0024151.1"/>
    <property type="molecule type" value="Genomic_DNA"/>
</dbReference>
<dbReference type="GO" id="GO:0004803">
    <property type="term" value="F:transposase activity"/>
    <property type="evidence" value="ECO:0007669"/>
    <property type="project" value="InterPro"/>
</dbReference>
<dbReference type="GO" id="GO:0003677">
    <property type="term" value="F:DNA binding"/>
    <property type="evidence" value="ECO:0007669"/>
    <property type="project" value="InterPro"/>
</dbReference>
<dbReference type="Proteomes" id="UP000322244">
    <property type="component" value="Unassembled WGS sequence"/>
</dbReference>
<evidence type="ECO:0000313" key="4">
    <source>
        <dbReference type="Proteomes" id="UP000322244"/>
    </source>
</evidence>
<feature type="region of interest" description="Disordered" evidence="1">
    <location>
        <begin position="1"/>
        <end position="50"/>
    </location>
</feature>
<evidence type="ECO:0000313" key="3">
    <source>
        <dbReference type="EMBL" id="KAA0024151.1"/>
    </source>
</evidence>
<feature type="domain" description="Transposase IS4-like" evidence="2">
    <location>
        <begin position="65"/>
        <end position="133"/>
    </location>
</feature>
<dbReference type="InterPro" id="IPR002559">
    <property type="entry name" value="Transposase_11"/>
</dbReference>
<feature type="compositionally biased region" description="Low complexity" evidence="1">
    <location>
        <begin position="1"/>
        <end position="10"/>
    </location>
</feature>
<proteinExistence type="predicted"/>
<sequence>MPTEISIGRCRSTRRSRESISTARTSRDSERSSGYSNLDVESADQGPLPFSWRADHRDPFGLRRHGRALAVLIGPGQGHDGTMLASLLDGIRVPRSGGRVTRTRPDRVRADKAYASPVNRKLLRANHITAVIPGEYRPLVVVGWIVNR</sequence>
<dbReference type="GO" id="GO:0006313">
    <property type="term" value="P:DNA transposition"/>
    <property type="evidence" value="ECO:0007669"/>
    <property type="project" value="InterPro"/>
</dbReference>
<dbReference type="Pfam" id="PF01609">
    <property type="entry name" value="DDE_Tnp_1"/>
    <property type="match status" value="1"/>
</dbReference>
<reference evidence="3 4" key="1">
    <citation type="submission" date="2019-07" db="EMBL/GenBank/DDBJ databases">
        <title>Rhodococcus cavernicolus sp. nov., isolated from a cave.</title>
        <authorList>
            <person name="Lee S.D."/>
        </authorList>
    </citation>
    <scope>NUCLEOTIDE SEQUENCE [LARGE SCALE GENOMIC DNA]</scope>
    <source>
        <strain evidence="3 4">C1-24</strain>
    </source>
</reference>
<dbReference type="AlphaFoldDB" id="A0A5A7SIU4"/>
<protein>
    <submittedName>
        <fullName evidence="3">Transposase</fullName>
    </submittedName>
</protein>
<comment type="caution">
    <text evidence="3">The sequence shown here is derived from an EMBL/GenBank/DDBJ whole genome shotgun (WGS) entry which is preliminary data.</text>
</comment>